<dbReference type="FunFam" id="2.60.40.60:FF:000001">
    <property type="entry name" value="Protocadherin alpha 2"/>
    <property type="match status" value="1"/>
</dbReference>
<dbReference type="FunFam" id="2.60.40.60:FF:000004">
    <property type="entry name" value="Protocadherin 1 gamma 2"/>
    <property type="match status" value="1"/>
</dbReference>
<keyword evidence="17" id="KW-1185">Reference proteome</keyword>
<reference evidence="16 17" key="1">
    <citation type="submission" date="2009-12" db="EMBL/GenBank/DDBJ databases">
        <title>The Genome Sequence of Anolis carolinensis (Green Anole Lizard).</title>
        <authorList>
            <consortium name="The Genome Sequencing Platform"/>
            <person name="Di Palma F."/>
            <person name="Alfoldi J."/>
            <person name="Heiman D."/>
            <person name="Young S."/>
            <person name="Grabherr M."/>
            <person name="Johnson J."/>
            <person name="Lander E.S."/>
            <person name="Lindblad-Toh K."/>
        </authorList>
    </citation>
    <scope>NUCLEOTIDE SEQUENCE [LARGE SCALE GENOMIC DNA]</scope>
    <source>
        <strain evidence="16 17">JBL SC #1</strain>
    </source>
</reference>
<comment type="subcellular location">
    <subcellularLocation>
        <location evidence="2">Cell membrane</location>
        <topology evidence="2">Single-pass type I membrane protein</topology>
    </subcellularLocation>
</comment>
<dbReference type="GO" id="GO:0005886">
    <property type="term" value="C:plasma membrane"/>
    <property type="evidence" value="ECO:0000318"/>
    <property type="project" value="GO_Central"/>
</dbReference>
<dbReference type="GO" id="GO:0007155">
    <property type="term" value="P:cell adhesion"/>
    <property type="evidence" value="ECO:0000318"/>
    <property type="project" value="GO_Central"/>
</dbReference>
<evidence type="ECO:0000256" key="1">
    <source>
        <dbReference type="ARBA" id="ARBA00003436"/>
    </source>
</evidence>
<dbReference type="AlphaFoldDB" id="G1KXB8"/>
<dbReference type="PROSITE" id="PS00232">
    <property type="entry name" value="CADHERIN_1"/>
    <property type="match status" value="3"/>
</dbReference>
<dbReference type="Pfam" id="PF16492">
    <property type="entry name" value="Cadherin_C_2"/>
    <property type="match status" value="1"/>
</dbReference>
<dbReference type="GeneTree" id="ENSGT00940000156683"/>
<dbReference type="Pfam" id="PF08266">
    <property type="entry name" value="Cadherin_2"/>
    <property type="match status" value="1"/>
</dbReference>
<dbReference type="InterPro" id="IPR002126">
    <property type="entry name" value="Cadherin-like_dom"/>
</dbReference>
<keyword evidence="9 13" id="KW-1133">Transmembrane helix</keyword>
<dbReference type="Proteomes" id="UP000001646">
    <property type="component" value="Chromosome 4"/>
</dbReference>
<accession>G1KXB8</accession>
<feature type="chain" id="PRO_5033000796" description="Cadherin domain-containing protein" evidence="14">
    <location>
        <begin position="24"/>
        <end position="798"/>
    </location>
</feature>
<dbReference type="InterPro" id="IPR032455">
    <property type="entry name" value="Cadherin_C"/>
</dbReference>
<feature type="domain" description="Cadherin" evidence="15">
    <location>
        <begin position="349"/>
        <end position="445"/>
    </location>
</feature>
<sequence length="798" mass="88705">MGKKQKQVLLLFILWSVFCCVMSEQIHYTMPEESEKDYFVGNLAKGLGLEVRDLTKRKLGISSGNQHFTLNEQNGNLYVKNRIDREEICGKSSTCVLKLEVVAHNPLNIFHINIFIQDVNDNAPHFWKETIDLKVSESNLPGARFTFGTAEDADIGINSLQGYNLSSTAYFQLDVQETKDGDKYAELILQKQLDREKEHTHYMVITAVDGGVPRKTGTLNIRVNVTDINDNAPVFSQAIYKVSLKENAPIGMSVLQVKASDSDEGSNAEITYTFSDIAEKGEQKFTLDPKDGKITLLENIDFENRKKYVMIIQASDGGGLVAHCKVEIEVLDENDNAPDVILTSISNPIPEDLEPGAVIALIKVHDRDSGENGEVSCHLQEFVPFQIVSSSDDYFKLLTDGSLDRERVPEYNITIIAMDKGTPPLSTHKTISIMISDINDNPPAFEKPSFTAYILENNPAGVSVFHVKASDPDLDRNAQITYSFLSTSIEDLPLSSYISINSETGTIYSQRSFDYEQLREFQIEVKVQDGGSPPLSSSATVTVCILDRNDNSPQILYPSQTPEGSSVFEMVPRSAESGYLVTKVVAVDADSGHNSWLSFHLLQATEPSLFTIGSHTGEIQTARTLLERDAVKQKLVVMVKDNGQPPLSATVTVNLVFAESFQEALPEINSQPNDSESPLDIQFYLVLALALVSFLFLVTVILTIMMKLRRSRNPTFLQCFIPDPHSKTGAIFPPNYEDGTLPYSYQICLSSESRRNEFAFLQPSQAPSKPDPLLVTDEFLTWALHVSLISHSHICEIS</sequence>
<organism evidence="16 17">
    <name type="scientific">Anolis carolinensis</name>
    <name type="common">Green anole</name>
    <name type="synonym">American chameleon</name>
    <dbReference type="NCBI Taxonomy" id="28377"/>
    <lineage>
        <taxon>Eukaryota</taxon>
        <taxon>Metazoa</taxon>
        <taxon>Chordata</taxon>
        <taxon>Craniata</taxon>
        <taxon>Vertebrata</taxon>
        <taxon>Euteleostomi</taxon>
        <taxon>Lepidosauria</taxon>
        <taxon>Squamata</taxon>
        <taxon>Bifurcata</taxon>
        <taxon>Unidentata</taxon>
        <taxon>Episquamata</taxon>
        <taxon>Toxicofera</taxon>
        <taxon>Iguania</taxon>
        <taxon>Dactyloidae</taxon>
        <taxon>Anolis</taxon>
    </lineage>
</organism>
<evidence type="ECO:0000256" key="4">
    <source>
        <dbReference type="ARBA" id="ARBA00022692"/>
    </source>
</evidence>
<evidence type="ECO:0000256" key="11">
    <source>
        <dbReference type="ARBA" id="ARBA00023180"/>
    </source>
</evidence>
<dbReference type="SUPFAM" id="SSF49313">
    <property type="entry name" value="Cadherin-like"/>
    <property type="match status" value="6"/>
</dbReference>
<dbReference type="Bgee" id="ENSACAG00000027406">
    <property type="expression patterns" value="Expressed in forelimb bud and 4 other cell types or tissues"/>
</dbReference>
<dbReference type="GO" id="GO:0005509">
    <property type="term" value="F:calcium ion binding"/>
    <property type="evidence" value="ECO:0007669"/>
    <property type="project" value="UniProtKB-UniRule"/>
</dbReference>
<dbReference type="InterPro" id="IPR050174">
    <property type="entry name" value="Protocadherin/Cadherin-CA"/>
</dbReference>
<dbReference type="FunFam" id="2.60.40.60:FF:000129">
    <property type="entry name" value="protocadherin alpha-C2 isoform X1"/>
    <property type="match status" value="1"/>
</dbReference>
<evidence type="ECO:0000256" key="9">
    <source>
        <dbReference type="ARBA" id="ARBA00022989"/>
    </source>
</evidence>
<feature type="domain" description="Cadherin" evidence="15">
    <location>
        <begin position="446"/>
        <end position="555"/>
    </location>
</feature>
<dbReference type="PANTHER" id="PTHR24028">
    <property type="entry name" value="CADHERIN-87A"/>
    <property type="match status" value="1"/>
</dbReference>
<feature type="domain" description="Cadherin" evidence="15">
    <location>
        <begin position="571"/>
        <end position="668"/>
    </location>
</feature>
<dbReference type="Pfam" id="PF00028">
    <property type="entry name" value="Cadherin"/>
    <property type="match status" value="5"/>
</dbReference>
<evidence type="ECO:0000256" key="7">
    <source>
        <dbReference type="ARBA" id="ARBA00022837"/>
    </source>
</evidence>
<dbReference type="HOGENOM" id="CLU_006480_3_0_1"/>
<evidence type="ECO:0000259" key="15">
    <source>
        <dbReference type="PROSITE" id="PS50268"/>
    </source>
</evidence>
<dbReference type="FunFam" id="2.60.40.60:FF:000006">
    <property type="entry name" value="Protocadherin alpha 2"/>
    <property type="match status" value="1"/>
</dbReference>
<evidence type="ECO:0000256" key="5">
    <source>
        <dbReference type="ARBA" id="ARBA00022729"/>
    </source>
</evidence>
<evidence type="ECO:0000313" key="17">
    <source>
        <dbReference type="Proteomes" id="UP000001646"/>
    </source>
</evidence>
<evidence type="ECO:0000256" key="13">
    <source>
        <dbReference type="SAM" id="Phobius"/>
    </source>
</evidence>
<keyword evidence="8" id="KW-0130">Cell adhesion</keyword>
<dbReference type="InterPro" id="IPR013164">
    <property type="entry name" value="Cadherin_N"/>
</dbReference>
<dbReference type="PRINTS" id="PR00205">
    <property type="entry name" value="CADHERIN"/>
</dbReference>
<protein>
    <recommendedName>
        <fullName evidence="15">Cadherin domain-containing protein</fullName>
    </recommendedName>
</protein>
<proteinExistence type="predicted"/>
<dbReference type="PANTHER" id="PTHR24028:SF73">
    <property type="entry name" value="PROTOCADHERIN GAMMA-B3-RELATED"/>
    <property type="match status" value="1"/>
</dbReference>
<comment type="function">
    <text evidence="1">Potential calcium-dependent cell-adhesion protein. May be involved in the establishment and maintenance of specific neuronal connections in the brain.</text>
</comment>
<dbReference type="CDD" id="cd11304">
    <property type="entry name" value="Cadherin_repeat"/>
    <property type="match status" value="6"/>
</dbReference>
<dbReference type="FunFam" id="2.60.40.60:FF:000018">
    <property type="entry name" value="Protocadherin gamma c3"/>
    <property type="match status" value="1"/>
</dbReference>
<keyword evidence="10 13" id="KW-0472">Membrane</keyword>
<dbReference type="InParanoid" id="G1KXB8"/>
<keyword evidence="11" id="KW-0325">Glycoprotein</keyword>
<dbReference type="FunFam" id="2.60.40.60:FF:000002">
    <property type="entry name" value="Protocadherin alpha 2"/>
    <property type="match status" value="1"/>
</dbReference>
<reference evidence="16" key="3">
    <citation type="submission" date="2025-09" db="UniProtKB">
        <authorList>
            <consortium name="Ensembl"/>
        </authorList>
    </citation>
    <scope>IDENTIFICATION</scope>
</reference>
<dbReference type="InterPro" id="IPR015919">
    <property type="entry name" value="Cadherin-like_sf"/>
</dbReference>
<evidence type="ECO:0000256" key="6">
    <source>
        <dbReference type="ARBA" id="ARBA00022737"/>
    </source>
</evidence>
<evidence type="ECO:0000256" key="12">
    <source>
        <dbReference type="PROSITE-ProRule" id="PRU00043"/>
    </source>
</evidence>
<dbReference type="eggNOG" id="KOG3594">
    <property type="taxonomic scope" value="Eukaryota"/>
</dbReference>
<evidence type="ECO:0000313" key="16">
    <source>
        <dbReference type="Ensembl" id="ENSACAP00000019971.2"/>
    </source>
</evidence>
<evidence type="ECO:0000256" key="14">
    <source>
        <dbReference type="SAM" id="SignalP"/>
    </source>
</evidence>
<keyword evidence="5 14" id="KW-0732">Signal</keyword>
<dbReference type="SMART" id="SM00112">
    <property type="entry name" value="CA"/>
    <property type="match status" value="6"/>
</dbReference>
<keyword evidence="3" id="KW-1003">Cell membrane</keyword>
<feature type="domain" description="Cadherin" evidence="15">
    <location>
        <begin position="25"/>
        <end position="126"/>
    </location>
</feature>
<reference evidence="16" key="2">
    <citation type="submission" date="2025-08" db="UniProtKB">
        <authorList>
            <consortium name="Ensembl"/>
        </authorList>
    </citation>
    <scope>IDENTIFICATION</scope>
</reference>
<feature type="transmembrane region" description="Helical" evidence="13">
    <location>
        <begin position="681"/>
        <end position="704"/>
    </location>
</feature>
<dbReference type="GO" id="GO:0050839">
    <property type="term" value="F:cell adhesion molecule binding"/>
    <property type="evidence" value="ECO:0000318"/>
    <property type="project" value="GO_Central"/>
</dbReference>
<evidence type="ECO:0000256" key="8">
    <source>
        <dbReference type="ARBA" id="ARBA00022889"/>
    </source>
</evidence>
<evidence type="ECO:0000256" key="10">
    <source>
        <dbReference type="ARBA" id="ARBA00023136"/>
    </source>
</evidence>
<keyword evidence="6" id="KW-0677">Repeat</keyword>
<dbReference type="PROSITE" id="PS50268">
    <property type="entry name" value="CADHERIN_2"/>
    <property type="match status" value="6"/>
</dbReference>
<dbReference type="Ensembl" id="ENSACAT00000024564.2">
    <property type="protein sequence ID" value="ENSACAP00000019971.2"/>
    <property type="gene ID" value="ENSACAG00000041606.1"/>
</dbReference>
<evidence type="ECO:0000256" key="2">
    <source>
        <dbReference type="ARBA" id="ARBA00004251"/>
    </source>
</evidence>
<name>G1KXB8_ANOCA</name>
<feature type="signal peptide" evidence="14">
    <location>
        <begin position="1"/>
        <end position="23"/>
    </location>
</feature>
<feature type="domain" description="Cadherin" evidence="15">
    <location>
        <begin position="127"/>
        <end position="235"/>
    </location>
</feature>
<keyword evidence="7 12" id="KW-0106">Calcium</keyword>
<dbReference type="InterPro" id="IPR020894">
    <property type="entry name" value="Cadherin_CS"/>
</dbReference>
<evidence type="ECO:0000256" key="3">
    <source>
        <dbReference type="ARBA" id="ARBA00022475"/>
    </source>
</evidence>
<dbReference type="Gene3D" id="2.60.40.60">
    <property type="entry name" value="Cadherins"/>
    <property type="match status" value="6"/>
</dbReference>
<feature type="domain" description="Cadherin" evidence="15">
    <location>
        <begin position="236"/>
        <end position="340"/>
    </location>
</feature>
<keyword evidence="4 13" id="KW-0812">Transmembrane</keyword>
<dbReference type="GO" id="GO:0007156">
    <property type="term" value="P:homophilic cell adhesion via plasma membrane adhesion molecules"/>
    <property type="evidence" value="ECO:0007669"/>
    <property type="project" value="InterPro"/>
</dbReference>